<organism evidence="8 9">
    <name type="scientific">Triparma laevis f. longispina</name>
    <dbReference type="NCBI Taxonomy" id="1714387"/>
    <lineage>
        <taxon>Eukaryota</taxon>
        <taxon>Sar</taxon>
        <taxon>Stramenopiles</taxon>
        <taxon>Ochrophyta</taxon>
        <taxon>Bolidophyceae</taxon>
        <taxon>Parmales</taxon>
        <taxon>Triparmaceae</taxon>
        <taxon>Triparma</taxon>
    </lineage>
</organism>
<dbReference type="PROSITE" id="PS50848">
    <property type="entry name" value="START"/>
    <property type="match status" value="1"/>
</dbReference>
<feature type="binding site" evidence="3">
    <location>
        <position position="659"/>
    </location>
    <ligand>
        <name>ATP</name>
        <dbReference type="ChEBI" id="CHEBI:30616"/>
    </ligand>
</feature>
<feature type="transmembrane region" description="Helical" evidence="5">
    <location>
        <begin position="510"/>
        <end position="532"/>
    </location>
</feature>
<keyword evidence="9" id="KW-1185">Reference proteome</keyword>
<comment type="caution">
    <text evidence="8">The sequence shown here is derived from an EMBL/GenBank/DDBJ whole genome shotgun (WGS) entry which is preliminary data.</text>
</comment>
<proteinExistence type="predicted"/>
<dbReference type="Pfam" id="PF00069">
    <property type="entry name" value="Pkinase"/>
    <property type="match status" value="1"/>
</dbReference>
<feature type="transmembrane region" description="Helical" evidence="5">
    <location>
        <begin position="414"/>
        <end position="432"/>
    </location>
</feature>
<feature type="region of interest" description="Disordered" evidence="4">
    <location>
        <begin position="1228"/>
        <end position="1250"/>
    </location>
</feature>
<name>A0A9W7CMZ4_9STRA</name>
<evidence type="ECO:0000259" key="7">
    <source>
        <dbReference type="PROSITE" id="PS50848"/>
    </source>
</evidence>
<feature type="compositionally biased region" description="Basic and acidic residues" evidence="4">
    <location>
        <begin position="1228"/>
        <end position="1238"/>
    </location>
</feature>
<dbReference type="PROSITE" id="PS50011">
    <property type="entry name" value="PROTEIN_KINASE_DOM"/>
    <property type="match status" value="1"/>
</dbReference>
<dbReference type="SMART" id="SM00220">
    <property type="entry name" value="S_TKc"/>
    <property type="match status" value="1"/>
</dbReference>
<dbReference type="SUPFAM" id="SSF55961">
    <property type="entry name" value="Bet v1-like"/>
    <property type="match status" value="2"/>
</dbReference>
<sequence>MPIPTLTYTPTFLTHSPSIYTSSQMSILNTACTLLDAASKASLTNLKSSNPTVKMYSSKGGVSKIFEKCEYKWWNNSTGPPNKLFVSSATILAPPSYILAFCCDFMNQMRVQFNKMSDLDRCIIRQDSEHCFTSFNRRWMPKPFLHRDFLSSHVWKRLDDRRIIYVVYDSTSEDYPPTSNNIGVKFNKNGSIRANCFVAMLIESTVDDRVEVNEIFHNAECRLVIDIDPGGTMPKHLRSVSSHRGLSFMNDCHNFFKAHQVSIQKHREACDRDGSWKSTVILNQITAGQQQPRLRIDKPDTNMKNINYKMNNIFVDWLKDEGMPADTDIRAKQTMFDPMLAQKQCRYPFEKCIFNLPFEDEEAEAQFIDFEIRQRQSEGAKQGGLTLILSIIATTVPLVYFSRTNEADVAKKCFLQSFCVLLVPLFTDWMIFKEKYEDVPIKNWKYADLTITICSIMPYINFCLTVEPWLAELQETEGRFNPLAIAIVINIIILFRVFTLMNWQHTSKALLCLHFFLCVYITILSPIIYTWVEMDATHLKDYRVRFFGVLNIMLAFNFYSVKSVNRTRRSLFSHYWFRHSAHFLHKKEIMSRFELDKKRRTIIQKVLDQIKGRAVRKQLADLLKMEINYSDLNYLHEVGRGGNGVVFAASYRNQIVAVKQIIPNMISAESIMSLIGEMQFGVMLNHPNLVKTIGCCLTAPHICCVLELASEGSLREKMRREITLDWVNGKRNFARDIVAGMCYLHEREKPILHRDLKSGNVLITAWHEAKISDFGSSRVMPENLGDLSVEVGTKFFMAPEVMSGDSYGTPSDVYSFGCLLADMAMQGEVKELYMRGQNAPKNPLEFMNQIVSGWRPQLPSKWKYQLNLIYDTIQECWRPIPAERPTFKALFAKFEAWNGELDINASEESTVLRHMSPYSEFENEFLNEGFDFMSEAVRKIRAKNEAAKRKEKELNPLPPAQPKPENTSIEGVLNSQNNPNEVQLNNEFDYKTVLMGSLGPDSRATGFLTRTLPFQAHEVMDYLIDWAAPFKQCLKVEKQGVELAREIKHYYNEHHQIFQLVKVLGAPLKPRELIMRSIWKQMSQGVYILWNHSCDHASSPPGEYGSIRATGKSGMLVQEVPGENSCHVTYSFSVESFGGMATVPYHFRNFFKSSPLRKAPLKEFLVEIEVYLRLKRGEDLAEIERGMEGNLPSNPNFFTESFEHHQKIVRQSSSEDYDDQDMLNRLESGETRSTKETAHSPFVGNGASVRGTHTHDKYYTAFEKQESSEGGGVDEEQPWISRNAAKNSSRRGKSYRKVHSGAGFAGIK</sequence>
<evidence type="ECO:0000256" key="4">
    <source>
        <dbReference type="SAM" id="MobiDB-lite"/>
    </source>
</evidence>
<feature type="region of interest" description="Disordered" evidence="4">
    <location>
        <begin position="1263"/>
        <end position="1308"/>
    </location>
</feature>
<dbReference type="PROSITE" id="PS00108">
    <property type="entry name" value="PROTEIN_KINASE_ST"/>
    <property type="match status" value="1"/>
</dbReference>
<evidence type="ECO:0000256" key="5">
    <source>
        <dbReference type="SAM" id="Phobius"/>
    </source>
</evidence>
<dbReference type="InterPro" id="IPR023393">
    <property type="entry name" value="START-like_dom_sf"/>
</dbReference>
<dbReference type="InterPro" id="IPR017441">
    <property type="entry name" value="Protein_kinase_ATP_BS"/>
</dbReference>
<dbReference type="Gene3D" id="1.10.510.10">
    <property type="entry name" value="Transferase(Phosphotransferase) domain 1"/>
    <property type="match status" value="1"/>
</dbReference>
<feature type="region of interest" description="Disordered" evidence="4">
    <location>
        <begin position="947"/>
        <end position="967"/>
    </location>
</feature>
<feature type="transmembrane region" description="Helical" evidence="5">
    <location>
        <begin position="444"/>
        <end position="460"/>
    </location>
</feature>
<evidence type="ECO:0000313" key="9">
    <source>
        <dbReference type="Proteomes" id="UP001165122"/>
    </source>
</evidence>
<evidence type="ECO:0000259" key="6">
    <source>
        <dbReference type="PROSITE" id="PS50011"/>
    </source>
</evidence>
<protein>
    <submittedName>
        <fullName evidence="8">Uncharacterized protein</fullName>
    </submittedName>
</protein>
<dbReference type="InterPro" id="IPR011009">
    <property type="entry name" value="Kinase-like_dom_sf"/>
</dbReference>
<feature type="transmembrane region" description="Helical" evidence="5">
    <location>
        <begin position="544"/>
        <end position="561"/>
    </location>
</feature>
<evidence type="ECO:0000256" key="2">
    <source>
        <dbReference type="ARBA" id="ARBA00022840"/>
    </source>
</evidence>
<feature type="compositionally biased region" description="Basic residues" evidence="4">
    <location>
        <begin position="1288"/>
        <end position="1299"/>
    </location>
</feature>
<feature type="domain" description="START" evidence="7">
    <location>
        <begin position="1020"/>
        <end position="1154"/>
    </location>
</feature>
<dbReference type="GO" id="GO:0004674">
    <property type="term" value="F:protein serine/threonine kinase activity"/>
    <property type="evidence" value="ECO:0007669"/>
    <property type="project" value="TreeGrafter"/>
</dbReference>
<dbReference type="EMBL" id="BRXW01000130">
    <property type="protein sequence ID" value="GMI08863.1"/>
    <property type="molecule type" value="Genomic_DNA"/>
</dbReference>
<dbReference type="PANTHER" id="PTHR44329">
    <property type="entry name" value="SERINE/THREONINE-PROTEIN KINASE TNNI3K-RELATED"/>
    <property type="match status" value="1"/>
</dbReference>
<dbReference type="InterPro" id="IPR051681">
    <property type="entry name" value="Ser/Thr_Kinases-Pseudokinases"/>
</dbReference>
<feature type="transmembrane region" description="Helical" evidence="5">
    <location>
        <begin position="383"/>
        <end position="402"/>
    </location>
</feature>
<dbReference type="GO" id="GO:0005524">
    <property type="term" value="F:ATP binding"/>
    <property type="evidence" value="ECO:0007669"/>
    <property type="project" value="UniProtKB-UniRule"/>
</dbReference>
<evidence type="ECO:0000256" key="1">
    <source>
        <dbReference type="ARBA" id="ARBA00022741"/>
    </source>
</evidence>
<reference evidence="9" key="1">
    <citation type="journal article" date="2023" name="Commun. Biol.">
        <title>Genome analysis of Parmales, the sister group of diatoms, reveals the evolutionary specialization of diatoms from phago-mixotrophs to photoautotrophs.</title>
        <authorList>
            <person name="Ban H."/>
            <person name="Sato S."/>
            <person name="Yoshikawa S."/>
            <person name="Yamada K."/>
            <person name="Nakamura Y."/>
            <person name="Ichinomiya M."/>
            <person name="Sato N."/>
            <person name="Blanc-Mathieu R."/>
            <person name="Endo H."/>
            <person name="Kuwata A."/>
            <person name="Ogata H."/>
        </authorList>
    </citation>
    <scope>NUCLEOTIDE SEQUENCE [LARGE SCALE GENOMIC DNA]</scope>
    <source>
        <strain evidence="9">NIES 3700</strain>
    </source>
</reference>
<evidence type="ECO:0000256" key="3">
    <source>
        <dbReference type="PROSITE-ProRule" id="PRU10141"/>
    </source>
</evidence>
<dbReference type="Gene3D" id="3.30.530.20">
    <property type="match status" value="2"/>
</dbReference>
<gene>
    <name evidence="8" type="ORF">TrLO_g10189</name>
</gene>
<dbReference type="GO" id="GO:0008289">
    <property type="term" value="F:lipid binding"/>
    <property type="evidence" value="ECO:0007669"/>
    <property type="project" value="InterPro"/>
</dbReference>
<keyword evidence="5" id="KW-1133">Transmembrane helix</keyword>
<keyword evidence="2 3" id="KW-0067">ATP-binding</keyword>
<dbReference type="Proteomes" id="UP001165122">
    <property type="component" value="Unassembled WGS sequence"/>
</dbReference>
<dbReference type="InterPro" id="IPR000719">
    <property type="entry name" value="Prot_kinase_dom"/>
</dbReference>
<keyword evidence="5" id="KW-0472">Membrane</keyword>
<feature type="domain" description="Protein kinase" evidence="6">
    <location>
        <begin position="632"/>
        <end position="898"/>
    </location>
</feature>
<dbReference type="SUPFAM" id="SSF56112">
    <property type="entry name" value="Protein kinase-like (PK-like)"/>
    <property type="match status" value="1"/>
</dbReference>
<dbReference type="OrthoDB" id="547665at2759"/>
<keyword evidence="1 3" id="KW-0547">Nucleotide-binding</keyword>
<dbReference type="PROSITE" id="PS00107">
    <property type="entry name" value="PROTEIN_KINASE_ATP"/>
    <property type="match status" value="1"/>
</dbReference>
<dbReference type="Pfam" id="PF01852">
    <property type="entry name" value="START"/>
    <property type="match status" value="1"/>
</dbReference>
<dbReference type="InterPro" id="IPR002913">
    <property type="entry name" value="START_lipid-bd_dom"/>
</dbReference>
<keyword evidence="5" id="KW-0812">Transmembrane</keyword>
<dbReference type="InterPro" id="IPR008271">
    <property type="entry name" value="Ser/Thr_kinase_AS"/>
</dbReference>
<accession>A0A9W7CMZ4</accession>
<feature type="transmembrane region" description="Helical" evidence="5">
    <location>
        <begin position="480"/>
        <end position="498"/>
    </location>
</feature>
<evidence type="ECO:0000313" key="8">
    <source>
        <dbReference type="EMBL" id="GMI08863.1"/>
    </source>
</evidence>